<keyword evidence="14" id="KW-1185">Reference proteome</keyword>
<evidence type="ECO:0000256" key="10">
    <source>
        <dbReference type="PIRSR" id="PIRSR038994-1"/>
    </source>
</evidence>
<name>A0A841CBM7_9LACT</name>
<feature type="binding site" evidence="11">
    <location>
        <position position="215"/>
    </location>
    <ligand>
        <name>Zn(2+)</name>
        <dbReference type="ChEBI" id="CHEBI:29105"/>
    </ligand>
</feature>
<evidence type="ECO:0000256" key="11">
    <source>
        <dbReference type="PIRSR" id="PIRSR038994-3"/>
    </source>
</evidence>
<accession>A0A841CBM7</accession>
<dbReference type="NCBIfam" id="TIGR00221">
    <property type="entry name" value="nagA"/>
    <property type="match status" value="1"/>
</dbReference>
<evidence type="ECO:0000256" key="6">
    <source>
        <dbReference type="ARBA" id="ARBA00023277"/>
    </source>
</evidence>
<dbReference type="SUPFAM" id="SSF51338">
    <property type="entry name" value="Composite domain of metallo-dependent hydrolases"/>
    <property type="match status" value="1"/>
</dbReference>
<dbReference type="EC" id="3.5.1.25" evidence="2"/>
<dbReference type="InterPro" id="IPR032466">
    <property type="entry name" value="Metal_Hydrolase"/>
</dbReference>
<sequence>MNYYLKADKFFYSYHTQGPGYLEIIDGKFGAWMEEAPTDVEIKDYSGKWIAPGLVDTHIHGFGGADSQDADVEGIMHTMSEGLLSAGVTSFLPSPLTDSHEGLLKCCEVIGNHYEETTGAKVRGIFFEGPFFTEEHKGAQNPKYMRDAEMWEIEDWQKAAKGLLKKVGLAPERVGSEEFIRKATMAGVKIALGHSNATYKQAVSGIEAGATIWIHTFNGMSGLNHNEPGMVGAILNTPNTYAELICDGHHVRPEAIEIVVKMKGADHVVLVTDSMRAAGLPDGPYMLGEYEVEVRDGAAWLPTGRPAASVLKLKTAVKNLVDWGIASPEEAIMMASLTPAKSVGIDDVCGQIKSGYEADFIVLDSELNLEATYLNGEKSYSVHIK</sequence>
<keyword evidence="4 11" id="KW-0479">Metal-binding</keyword>
<evidence type="ECO:0000256" key="3">
    <source>
        <dbReference type="ARBA" id="ARBA00018029"/>
    </source>
</evidence>
<evidence type="ECO:0000256" key="9">
    <source>
        <dbReference type="PIRNR" id="PIRNR038994"/>
    </source>
</evidence>
<dbReference type="Proteomes" id="UP000562464">
    <property type="component" value="Unassembled WGS sequence"/>
</dbReference>
<dbReference type="AlphaFoldDB" id="A0A841CBM7"/>
<dbReference type="Gene3D" id="2.30.40.10">
    <property type="entry name" value="Urease, subunit C, domain 1"/>
    <property type="match status" value="1"/>
</dbReference>
<dbReference type="GO" id="GO:0006046">
    <property type="term" value="P:N-acetylglucosamine catabolic process"/>
    <property type="evidence" value="ECO:0007669"/>
    <property type="project" value="TreeGrafter"/>
</dbReference>
<feature type="binding site" evidence="11">
    <location>
        <position position="194"/>
    </location>
    <ligand>
        <name>Zn(2+)</name>
        <dbReference type="ChEBI" id="CHEBI:29105"/>
    </ligand>
</feature>
<evidence type="ECO:0000256" key="2">
    <source>
        <dbReference type="ARBA" id="ARBA00011899"/>
    </source>
</evidence>
<comment type="caution">
    <text evidence="13">The sequence shown here is derived from an EMBL/GenBank/DDBJ whole genome shotgun (WGS) entry which is preliminary data.</text>
</comment>
<reference evidence="13 14" key="1">
    <citation type="submission" date="2020-08" db="EMBL/GenBank/DDBJ databases">
        <title>Genomic Encyclopedia of Type Strains, Phase IV (KMG-IV): sequencing the most valuable type-strain genomes for metagenomic binning, comparative biology and taxonomic classification.</title>
        <authorList>
            <person name="Goeker M."/>
        </authorList>
    </citation>
    <scope>NUCLEOTIDE SEQUENCE [LARGE SCALE GENOMIC DNA]</scope>
    <source>
        <strain evidence="13 14">DSM 14925</strain>
    </source>
</reference>
<dbReference type="PANTHER" id="PTHR11113">
    <property type="entry name" value="N-ACETYLGLUCOSAMINE-6-PHOSPHATE DEACETYLASE"/>
    <property type="match status" value="1"/>
</dbReference>
<feature type="active site" description="Proton donor/acceptor" evidence="10">
    <location>
        <position position="273"/>
    </location>
</feature>
<gene>
    <name evidence="13" type="ORF">HNQ37_001712</name>
</gene>
<dbReference type="GO" id="GO:0008448">
    <property type="term" value="F:N-acetylglucosamine-6-phosphate deacetylase activity"/>
    <property type="evidence" value="ECO:0007669"/>
    <property type="project" value="UniProtKB-EC"/>
</dbReference>
<dbReference type="InterPro" id="IPR006680">
    <property type="entry name" value="Amidohydro-rel"/>
</dbReference>
<dbReference type="InterPro" id="IPR011059">
    <property type="entry name" value="Metal-dep_hydrolase_composite"/>
</dbReference>
<evidence type="ECO:0000313" key="13">
    <source>
        <dbReference type="EMBL" id="MBB5888789.1"/>
    </source>
</evidence>
<evidence type="ECO:0000313" key="14">
    <source>
        <dbReference type="Proteomes" id="UP000562464"/>
    </source>
</evidence>
<evidence type="ECO:0000256" key="1">
    <source>
        <dbReference type="ARBA" id="ARBA00010716"/>
    </source>
</evidence>
<comment type="pathway">
    <text evidence="8">Amino-sugar metabolism; N-acetylneuraminate degradation; D-fructose 6-phosphate from N-acetylneuraminate: step 4/5.</text>
</comment>
<evidence type="ECO:0000256" key="5">
    <source>
        <dbReference type="ARBA" id="ARBA00022801"/>
    </source>
</evidence>
<feature type="binding site" evidence="11">
    <location>
        <position position="128"/>
    </location>
    <ligand>
        <name>Zn(2+)</name>
        <dbReference type="ChEBI" id="CHEBI:29105"/>
    </ligand>
</feature>
<comment type="similarity">
    <text evidence="1 9">Belongs to the metallo-dependent hydrolases superfamily. NagA family.</text>
</comment>
<comment type="cofactor">
    <cofactor evidence="11">
        <name>a divalent metal cation</name>
        <dbReference type="ChEBI" id="CHEBI:60240"/>
    </cofactor>
    <text evidence="11">Binds 1 divalent metal cation per subunit.</text>
</comment>
<comment type="catalytic activity">
    <reaction evidence="7">
        <text>N-acetyl-D-glucosamine 6-phosphate + H2O = D-glucosamine 6-phosphate + acetate</text>
        <dbReference type="Rhea" id="RHEA:22936"/>
        <dbReference type="ChEBI" id="CHEBI:15377"/>
        <dbReference type="ChEBI" id="CHEBI:30089"/>
        <dbReference type="ChEBI" id="CHEBI:57513"/>
        <dbReference type="ChEBI" id="CHEBI:58725"/>
        <dbReference type="EC" id="3.5.1.25"/>
    </reaction>
</comment>
<dbReference type="PIRSF" id="PIRSF038994">
    <property type="entry name" value="NagA"/>
    <property type="match status" value="1"/>
</dbReference>
<dbReference type="PANTHER" id="PTHR11113:SF14">
    <property type="entry name" value="N-ACETYLGLUCOSAMINE-6-PHOSPHATE DEACETYLASE"/>
    <property type="match status" value="1"/>
</dbReference>
<dbReference type="CDD" id="cd00854">
    <property type="entry name" value="NagA"/>
    <property type="match status" value="1"/>
</dbReference>
<dbReference type="Gene3D" id="3.20.20.140">
    <property type="entry name" value="Metal-dependent hydrolases"/>
    <property type="match status" value="1"/>
</dbReference>
<organism evidence="13 14">
    <name type="scientific">Lactovum miscens</name>
    <dbReference type="NCBI Taxonomy" id="190387"/>
    <lineage>
        <taxon>Bacteria</taxon>
        <taxon>Bacillati</taxon>
        <taxon>Bacillota</taxon>
        <taxon>Bacilli</taxon>
        <taxon>Lactobacillales</taxon>
        <taxon>Streptococcaceae</taxon>
        <taxon>Lactovum</taxon>
    </lineage>
</organism>
<evidence type="ECO:0000259" key="12">
    <source>
        <dbReference type="Pfam" id="PF01979"/>
    </source>
</evidence>
<keyword evidence="5 9" id="KW-0378">Hydrolase</keyword>
<keyword evidence="6 9" id="KW-0119">Carbohydrate metabolism</keyword>
<proteinExistence type="inferred from homology"/>
<dbReference type="InterPro" id="IPR003764">
    <property type="entry name" value="GlcNAc_6-P_deAcase"/>
</dbReference>
<evidence type="ECO:0000256" key="7">
    <source>
        <dbReference type="ARBA" id="ARBA00047647"/>
    </source>
</evidence>
<dbReference type="GO" id="GO:0046872">
    <property type="term" value="F:metal ion binding"/>
    <property type="evidence" value="ECO:0007669"/>
    <property type="project" value="UniProtKB-KW"/>
</dbReference>
<protein>
    <recommendedName>
        <fullName evidence="3">N-acetylglucosamine-6-phosphate deacetylase</fullName>
        <ecNumber evidence="2">3.5.1.25</ecNumber>
    </recommendedName>
</protein>
<feature type="domain" description="Amidohydrolase-related" evidence="12">
    <location>
        <begin position="50"/>
        <end position="370"/>
    </location>
</feature>
<dbReference type="Pfam" id="PF01979">
    <property type="entry name" value="Amidohydro_1"/>
    <property type="match status" value="1"/>
</dbReference>
<evidence type="ECO:0000256" key="8">
    <source>
        <dbReference type="ARBA" id="ARBA00060590"/>
    </source>
</evidence>
<dbReference type="EMBL" id="JACHHV010000055">
    <property type="protein sequence ID" value="MBB5888789.1"/>
    <property type="molecule type" value="Genomic_DNA"/>
</dbReference>
<dbReference type="SUPFAM" id="SSF51556">
    <property type="entry name" value="Metallo-dependent hydrolases"/>
    <property type="match status" value="1"/>
</dbReference>
<dbReference type="FunFam" id="3.20.20.140:FF:000004">
    <property type="entry name" value="N-acetylglucosamine-6-phosphate deacetylase"/>
    <property type="match status" value="1"/>
</dbReference>
<dbReference type="RefSeq" id="WP_183541262.1">
    <property type="nucleotide sequence ID" value="NZ_JACHHV010000055.1"/>
</dbReference>
<evidence type="ECO:0000256" key="4">
    <source>
        <dbReference type="ARBA" id="ARBA00022723"/>
    </source>
</evidence>